<keyword evidence="7 10" id="KW-0456">Lyase</keyword>
<dbReference type="GO" id="GO:0005829">
    <property type="term" value="C:cytosol"/>
    <property type="evidence" value="ECO:0007669"/>
    <property type="project" value="TreeGrafter"/>
</dbReference>
<evidence type="ECO:0000256" key="1">
    <source>
        <dbReference type="ARBA" id="ARBA00001946"/>
    </source>
</evidence>
<dbReference type="GO" id="GO:0006099">
    <property type="term" value="P:tricarboxylic acid cycle"/>
    <property type="evidence" value="ECO:0007669"/>
    <property type="project" value="InterPro"/>
</dbReference>
<name>A0A2U3N8U2_9MYCO</name>
<keyword evidence="14" id="KW-1185">Reference proteome</keyword>
<evidence type="ECO:0000256" key="8">
    <source>
        <dbReference type="ARBA" id="ARBA00023300"/>
    </source>
</evidence>
<dbReference type="PRINTS" id="PR00150">
    <property type="entry name" value="PEPCARBXLASE"/>
</dbReference>
<feature type="active site" evidence="10 12">
    <location>
        <position position="593"/>
    </location>
</feature>
<dbReference type="GO" id="GO:0008964">
    <property type="term" value="F:phosphoenolpyruvate carboxylase activity"/>
    <property type="evidence" value="ECO:0007669"/>
    <property type="project" value="UniProtKB-UniRule"/>
</dbReference>
<protein>
    <recommendedName>
        <fullName evidence="5 10">Phosphoenolpyruvate carboxylase</fullName>
        <shortName evidence="10">PEPC</shortName>
        <shortName evidence="10">PEPCase</shortName>
        <ecNumber evidence="4 10">4.1.1.31</ecNumber>
    </recommendedName>
</protein>
<organism evidence="13 14">
    <name type="scientific">Mycobacterium terramassiliense</name>
    <dbReference type="NCBI Taxonomy" id="1841859"/>
    <lineage>
        <taxon>Bacteria</taxon>
        <taxon>Bacillati</taxon>
        <taxon>Actinomycetota</taxon>
        <taxon>Actinomycetes</taxon>
        <taxon>Mycobacteriales</taxon>
        <taxon>Mycobacteriaceae</taxon>
        <taxon>Mycobacterium</taxon>
    </lineage>
</organism>
<evidence type="ECO:0000256" key="7">
    <source>
        <dbReference type="ARBA" id="ARBA00023239"/>
    </source>
</evidence>
<dbReference type="Gene3D" id="1.20.1440.90">
    <property type="entry name" value="Phosphoenolpyruvate/pyruvate domain"/>
    <property type="match status" value="1"/>
</dbReference>
<evidence type="ECO:0000256" key="12">
    <source>
        <dbReference type="PROSITE-ProRule" id="PRU10112"/>
    </source>
</evidence>
<dbReference type="PANTHER" id="PTHR30523">
    <property type="entry name" value="PHOSPHOENOLPYRUVATE CARBOXYLASE"/>
    <property type="match status" value="1"/>
</dbReference>
<dbReference type="STRING" id="1841859.GCA_900157385_01401"/>
<dbReference type="PANTHER" id="PTHR30523:SF6">
    <property type="entry name" value="PHOSPHOENOLPYRUVATE CARBOXYLASE"/>
    <property type="match status" value="1"/>
</dbReference>
<comment type="subunit">
    <text evidence="10">Homotetramer.</text>
</comment>
<evidence type="ECO:0000256" key="3">
    <source>
        <dbReference type="ARBA" id="ARBA00008346"/>
    </source>
</evidence>
<keyword evidence="6 10" id="KW-0460">Magnesium</keyword>
<evidence type="ECO:0000256" key="4">
    <source>
        <dbReference type="ARBA" id="ARBA00012305"/>
    </source>
</evidence>
<evidence type="ECO:0000256" key="5">
    <source>
        <dbReference type="ARBA" id="ARBA00022419"/>
    </source>
</evidence>
<dbReference type="RefSeq" id="WP_077098758.1">
    <property type="nucleotide sequence ID" value="NZ_LT717699.1"/>
</dbReference>
<dbReference type="InterPro" id="IPR018129">
    <property type="entry name" value="PEP_COase_Lys_AS"/>
</dbReference>
<evidence type="ECO:0000256" key="10">
    <source>
        <dbReference type="HAMAP-Rule" id="MF_00595"/>
    </source>
</evidence>
<accession>A0A2U3N8U2</accession>
<dbReference type="PROSITE" id="PS00393">
    <property type="entry name" value="PEPCASE_2"/>
    <property type="match status" value="1"/>
</dbReference>
<dbReference type="EMBL" id="FTRV01000010">
    <property type="protein sequence ID" value="SPM27919.1"/>
    <property type="molecule type" value="Genomic_DNA"/>
</dbReference>
<dbReference type="Proteomes" id="UP000241595">
    <property type="component" value="Unassembled WGS sequence"/>
</dbReference>
<sequence>MADASDTALEPIGAVQRTRVGREATEPMRADIRLLGTILGDTVREQNGDEVFELVERARVASFRVRRSEIDRAEMSRMFDGIDIHRAIPIIRAFSHFALLANVAEDIHRERRRKIHVAAGEAPQDSSLAATYAKLDRAELDSGTVAAALAGALVSPVITAHPTETRRRTVFVTQHRITELMRLHAAGHTETDHGRNIELELRRQVLTLWQTALIRLSRLQITDEIEVGLRYYPAALFTVIPQVNAEVRGALRARWPDADLLAAPILQPGSWIGGDRDGNPNVTADVVRLATGSAAFTALAHYLAELTELEQELSMSARLITVTAEVAALAEGCDEKARADEPYRRALRVIRARLTATAAEILDRRPQHELDLGLEAYSTPGELRADLDAVDASLRTHGAGLLADDRLARLRESVRVFGFHLSGLDMRQNSDVHEEVIGELLAWAGVHPDYGALAEDERVELLAGELATRRPLIGERAQLSDLARGELGVVAAAARAVERYGPAAVPNYVISMCQSVSDVLEAAILLKEAGLLDASGPETYCPVGISPLFETIDDLHNGASILQAMLDLPIYRALVAARGNSQEVMLGYSDSNKDGGYLAANWAVYRAELTLVEVARKSGVRLRLFHGRGGTVGRGGGPSYQAILAQPPGAVNGSLRLTEQGEVIAAKYAEPQTARRNLESLVAATLESTLLDVEGLGDAAEPAYAVLDEVAALAHRAYAELVHQTPGFVDYFKASTPVSEIGSLNIGSRPTSRKPTESISDLRAIPWVLAWTQSRVMLPGWYGTGSAFQEWIAAGPESEGERVKVLHELYERWPFFRSVLSNMAQVLAKSDLGLAARYSELVADESLRRRVFDKIVDEHRRTIAMHKLITGHDDLLADNPALARSVFNRFPYLEPLNHLQVELLRRYRSGDDDELVQRGILLTMNGLASALRNSG</sequence>
<dbReference type="GO" id="GO:0006107">
    <property type="term" value="P:oxaloacetate metabolic process"/>
    <property type="evidence" value="ECO:0007669"/>
    <property type="project" value="UniProtKB-UniRule"/>
</dbReference>
<comment type="similarity">
    <text evidence="3 10">Belongs to the PEPCase type 1 family.</text>
</comment>
<dbReference type="HAMAP" id="MF_00595">
    <property type="entry name" value="PEPcase_type1"/>
    <property type="match status" value="1"/>
</dbReference>
<dbReference type="InterPro" id="IPR015813">
    <property type="entry name" value="Pyrv/PenolPyrv_kinase-like_dom"/>
</dbReference>
<reference evidence="13 14" key="1">
    <citation type="submission" date="2017-01" db="EMBL/GenBank/DDBJ databases">
        <authorList>
            <consortium name="Urmite Genomes"/>
        </authorList>
    </citation>
    <scope>NUCLEOTIDE SEQUENCE [LARGE SCALE GENOMIC DNA]</scope>
    <source>
        <strain evidence="13 14">AB308</strain>
    </source>
</reference>
<dbReference type="OrthoDB" id="9768133at2"/>
<dbReference type="GO" id="GO:0000287">
    <property type="term" value="F:magnesium ion binding"/>
    <property type="evidence" value="ECO:0007669"/>
    <property type="project" value="UniProtKB-UniRule"/>
</dbReference>
<dbReference type="Pfam" id="PF00311">
    <property type="entry name" value="PEPcase"/>
    <property type="match status" value="1"/>
</dbReference>
<comment type="catalytic activity">
    <reaction evidence="9 10">
        <text>oxaloacetate + phosphate = phosphoenolpyruvate + hydrogencarbonate</text>
        <dbReference type="Rhea" id="RHEA:28370"/>
        <dbReference type="ChEBI" id="CHEBI:16452"/>
        <dbReference type="ChEBI" id="CHEBI:17544"/>
        <dbReference type="ChEBI" id="CHEBI:43474"/>
        <dbReference type="ChEBI" id="CHEBI:58702"/>
        <dbReference type="EC" id="4.1.1.31"/>
    </reaction>
</comment>
<dbReference type="InterPro" id="IPR021135">
    <property type="entry name" value="PEP_COase"/>
</dbReference>
<dbReference type="InterPro" id="IPR033129">
    <property type="entry name" value="PEPCASE_His_AS"/>
</dbReference>
<evidence type="ECO:0000256" key="11">
    <source>
        <dbReference type="PROSITE-ProRule" id="PRU10111"/>
    </source>
</evidence>
<dbReference type="InterPro" id="IPR022805">
    <property type="entry name" value="PEP_COase_bac/pln-type"/>
</dbReference>
<evidence type="ECO:0000313" key="13">
    <source>
        <dbReference type="EMBL" id="SPM27919.1"/>
    </source>
</evidence>
<dbReference type="GO" id="GO:0015977">
    <property type="term" value="P:carbon fixation"/>
    <property type="evidence" value="ECO:0007669"/>
    <property type="project" value="UniProtKB-UniRule"/>
</dbReference>
<keyword evidence="8 10" id="KW-0120">Carbon dioxide fixation</keyword>
<proteinExistence type="inferred from homology"/>
<gene>
    <name evidence="10" type="primary">ppc</name>
    <name evidence="13" type="ORF">MTAB308_1404</name>
</gene>
<evidence type="ECO:0000313" key="14">
    <source>
        <dbReference type="Proteomes" id="UP000241595"/>
    </source>
</evidence>
<evidence type="ECO:0000256" key="9">
    <source>
        <dbReference type="ARBA" id="ARBA00048995"/>
    </source>
</evidence>
<dbReference type="SUPFAM" id="SSF51621">
    <property type="entry name" value="Phosphoenolpyruvate/pyruvate domain"/>
    <property type="match status" value="1"/>
</dbReference>
<comment type="cofactor">
    <cofactor evidence="1 10">
        <name>Mg(2+)</name>
        <dbReference type="ChEBI" id="CHEBI:18420"/>
    </cofactor>
</comment>
<dbReference type="EC" id="4.1.1.31" evidence="4 10"/>
<dbReference type="AlphaFoldDB" id="A0A2U3N8U2"/>
<dbReference type="NCBIfam" id="NF000584">
    <property type="entry name" value="PRK00009.1"/>
    <property type="match status" value="1"/>
</dbReference>
<comment type="function">
    <text evidence="2 10">Forms oxaloacetate, a four-carbon dicarboxylic acid source for the tricarboxylic acid cycle.</text>
</comment>
<evidence type="ECO:0000256" key="2">
    <source>
        <dbReference type="ARBA" id="ARBA00003670"/>
    </source>
</evidence>
<evidence type="ECO:0000256" key="6">
    <source>
        <dbReference type="ARBA" id="ARBA00022842"/>
    </source>
</evidence>
<keyword evidence="13" id="KW-0670">Pyruvate</keyword>
<dbReference type="PROSITE" id="PS00781">
    <property type="entry name" value="PEPCASE_1"/>
    <property type="match status" value="1"/>
</dbReference>
<feature type="active site" evidence="10 11">
    <location>
        <position position="161"/>
    </location>
</feature>